<dbReference type="EMBL" id="NHMK01000003">
    <property type="protein sequence ID" value="OWL98987.1"/>
    <property type="molecule type" value="Genomic_DNA"/>
</dbReference>
<dbReference type="Proteomes" id="UP000197208">
    <property type="component" value="Unassembled WGS sequence"/>
</dbReference>
<name>A0A246BTI8_9DEIO</name>
<feature type="region of interest" description="Disordered" evidence="1">
    <location>
        <begin position="69"/>
        <end position="88"/>
    </location>
</feature>
<accession>A0A246BTI8</accession>
<sequence length="88" mass="9091">MTKTKPEPAAAQKTPEPRGENLAYTSQTTGVVPLKGYPPVQVAPGIVIAPDSAAHAQAILKTGHFERTTAKATAPVEDEATAPAEETA</sequence>
<comment type="caution">
    <text evidence="2">The sequence shown here is derived from an EMBL/GenBank/DDBJ whole genome shotgun (WGS) entry which is preliminary data.</text>
</comment>
<dbReference type="AlphaFoldDB" id="A0A246BTI8"/>
<keyword evidence="3" id="KW-1185">Reference proteome</keyword>
<protein>
    <submittedName>
        <fullName evidence="2">Uncharacterized protein</fullName>
    </submittedName>
</protein>
<feature type="region of interest" description="Disordered" evidence="1">
    <location>
        <begin position="1"/>
        <end position="22"/>
    </location>
</feature>
<evidence type="ECO:0000313" key="2">
    <source>
        <dbReference type="EMBL" id="OWL98987.1"/>
    </source>
</evidence>
<evidence type="ECO:0000256" key="1">
    <source>
        <dbReference type="SAM" id="MobiDB-lite"/>
    </source>
</evidence>
<dbReference type="RefSeq" id="WP_088246679.1">
    <property type="nucleotide sequence ID" value="NZ_NHMK01000003.1"/>
</dbReference>
<organism evidence="2 3">
    <name type="scientific">Deinococcus indicus</name>
    <dbReference type="NCBI Taxonomy" id="223556"/>
    <lineage>
        <taxon>Bacteria</taxon>
        <taxon>Thermotogati</taxon>
        <taxon>Deinococcota</taxon>
        <taxon>Deinococci</taxon>
        <taxon>Deinococcales</taxon>
        <taxon>Deinococcaceae</taxon>
        <taxon>Deinococcus</taxon>
    </lineage>
</organism>
<reference evidence="2 3" key="1">
    <citation type="submission" date="2017-05" db="EMBL/GenBank/DDBJ databases">
        <title>De novo genome assembly of Deniococcus indicus strain DR1.</title>
        <authorList>
            <person name="Chauhan D."/>
            <person name="Yennamalli R.M."/>
            <person name="Priyadarshini R."/>
        </authorList>
    </citation>
    <scope>NUCLEOTIDE SEQUENCE [LARGE SCALE GENOMIC DNA]</scope>
    <source>
        <strain evidence="2 3">DR1</strain>
    </source>
</reference>
<gene>
    <name evidence="2" type="ORF">CBQ26_00575</name>
</gene>
<evidence type="ECO:0000313" key="3">
    <source>
        <dbReference type="Proteomes" id="UP000197208"/>
    </source>
</evidence>
<proteinExistence type="predicted"/>